<dbReference type="PROSITE" id="PS51371">
    <property type="entry name" value="CBS"/>
    <property type="match status" value="2"/>
</dbReference>
<dbReference type="RefSeq" id="WP_386099852.1">
    <property type="nucleotide sequence ID" value="NZ_JBHUOZ010000003.1"/>
</dbReference>
<dbReference type="PANTHER" id="PTHR43080:SF2">
    <property type="entry name" value="CBS DOMAIN-CONTAINING PROTEIN"/>
    <property type="match status" value="1"/>
</dbReference>
<evidence type="ECO:0000256" key="2">
    <source>
        <dbReference type="PROSITE-ProRule" id="PRU00703"/>
    </source>
</evidence>
<gene>
    <name evidence="4" type="ORF">ACFS6H_13825</name>
</gene>
<reference evidence="5" key="1">
    <citation type="journal article" date="2019" name="Int. J. Syst. Evol. Microbiol.">
        <title>The Global Catalogue of Microorganisms (GCM) 10K type strain sequencing project: providing services to taxonomists for standard genome sequencing and annotation.</title>
        <authorList>
            <consortium name="The Broad Institute Genomics Platform"/>
            <consortium name="The Broad Institute Genome Sequencing Center for Infectious Disease"/>
            <person name="Wu L."/>
            <person name="Ma J."/>
        </authorList>
    </citation>
    <scope>NUCLEOTIDE SEQUENCE [LARGE SCALE GENOMIC DNA]</scope>
    <source>
        <strain evidence="5">KCTC 23299</strain>
    </source>
</reference>
<dbReference type="PANTHER" id="PTHR43080">
    <property type="entry name" value="CBS DOMAIN-CONTAINING PROTEIN CBSX3, MITOCHONDRIAL"/>
    <property type="match status" value="1"/>
</dbReference>
<evidence type="ECO:0000313" key="4">
    <source>
        <dbReference type="EMBL" id="MFD2920799.1"/>
    </source>
</evidence>
<dbReference type="InterPro" id="IPR046342">
    <property type="entry name" value="CBS_dom_sf"/>
</dbReference>
<dbReference type="SMART" id="SM00116">
    <property type="entry name" value="CBS"/>
    <property type="match status" value="2"/>
</dbReference>
<dbReference type="InterPro" id="IPR000644">
    <property type="entry name" value="CBS_dom"/>
</dbReference>
<keyword evidence="1 2" id="KW-0129">CBS domain</keyword>
<keyword evidence="5" id="KW-1185">Reference proteome</keyword>
<dbReference type="InterPro" id="IPR044725">
    <property type="entry name" value="CBSX3_CBS_dom"/>
</dbReference>
<proteinExistence type="predicted"/>
<dbReference type="EMBL" id="JBHUOZ010000003">
    <property type="protein sequence ID" value="MFD2920799.1"/>
    <property type="molecule type" value="Genomic_DNA"/>
</dbReference>
<dbReference type="Gene3D" id="3.10.580.10">
    <property type="entry name" value="CBS-domain"/>
    <property type="match status" value="1"/>
</dbReference>
<comment type="caution">
    <text evidence="4">The sequence shown here is derived from an EMBL/GenBank/DDBJ whole genome shotgun (WGS) entry which is preliminary data.</text>
</comment>
<evidence type="ECO:0000313" key="5">
    <source>
        <dbReference type="Proteomes" id="UP001597511"/>
    </source>
</evidence>
<sequence>MKKVAAVLSRKGSQLATVSPDTSVVDALTLMAENNIGSVVILKEGNYLGIMTERDYSRKVILKGRNSSETKVADIMSDDLPRVSPNDSIEHCMQLMTDQHIRYMPVFDNDRLAGIISMSDVVKETILAQKETIDHLQSYIQQ</sequence>
<organism evidence="4 5">
    <name type="scientific">Terrimonas rubra</name>
    <dbReference type="NCBI Taxonomy" id="1035890"/>
    <lineage>
        <taxon>Bacteria</taxon>
        <taxon>Pseudomonadati</taxon>
        <taxon>Bacteroidota</taxon>
        <taxon>Chitinophagia</taxon>
        <taxon>Chitinophagales</taxon>
        <taxon>Chitinophagaceae</taxon>
        <taxon>Terrimonas</taxon>
    </lineage>
</organism>
<dbReference type="InterPro" id="IPR051257">
    <property type="entry name" value="Diverse_CBS-Domain"/>
</dbReference>
<dbReference type="SUPFAM" id="SSF54631">
    <property type="entry name" value="CBS-domain pair"/>
    <property type="match status" value="1"/>
</dbReference>
<dbReference type="CDD" id="cd04623">
    <property type="entry name" value="CBS_pair_bac_euk"/>
    <property type="match status" value="1"/>
</dbReference>
<evidence type="ECO:0000259" key="3">
    <source>
        <dbReference type="PROSITE" id="PS51371"/>
    </source>
</evidence>
<dbReference type="Proteomes" id="UP001597511">
    <property type="component" value="Unassembled WGS sequence"/>
</dbReference>
<dbReference type="Pfam" id="PF00571">
    <property type="entry name" value="CBS"/>
    <property type="match status" value="2"/>
</dbReference>
<name>A0ABW6A6K8_9BACT</name>
<feature type="domain" description="CBS" evidence="3">
    <location>
        <begin position="76"/>
        <end position="132"/>
    </location>
</feature>
<protein>
    <submittedName>
        <fullName evidence="4">CBS domain-containing protein</fullName>
    </submittedName>
</protein>
<evidence type="ECO:0000256" key="1">
    <source>
        <dbReference type="ARBA" id="ARBA00023122"/>
    </source>
</evidence>
<feature type="domain" description="CBS" evidence="3">
    <location>
        <begin position="8"/>
        <end position="68"/>
    </location>
</feature>
<accession>A0ABW6A6K8</accession>